<sequence>MRNLFGEGLHPDAEAIQDAYLAEHLHPGLTAAQEHRVKGAAERAAKLGQKLPAYKVLDPFEERVRKRLEDIASETGREATPAEVAKVKREEAARQRAGVAGYDLVFTPVKSVSVLWALHPDESVRAEVKAAHDAAVSRAVALIEEHAAFTRSGAGGAAQIETNGLVATAFDHHDSRSGDPDLHTHLAVANKIQGRDGKWRSLDGTAVYAVGVAASETYNAAIQAELTTRLGVTFIDRPGPAKSNRPVREIKGIDPALLKHFSARRTAIEARYSALRSDYRARHGRDPDPRVAYELAQQATLETREGKAAPRRLDQMRTAWTDQAVARFGPAIIGEIQSTVPGSARPEVHAGLDADEVAQLADMVIARIREERATWGRWNLHAEAARMIRTEHDSLRPEAQHHAIGRIVESALGEGKSIRLGGAAPVTEPELLQRSDGVSVFQRHEADRFTSQAVLDAEQRLVKAAQTPTVWSAGAEAVAERIAAFETRHGRNLDEGQRQLVTAFTTDDRLLTVGIGPAGSGKTTAMRAYKETLAGEGRRLIGLAPSAQAAKVLEADLGIPCDTIDKFLWQINPGNLLNGPELVETLRRIEATQADKHAESDLQVLLTPVHGLRPGDVLLVDEASMAGTFNLDRITSLADHAGAQVRLLGDDCQLGAVASGGVLRLIAAEVGATELRDLHRFQDPAYAAASLRLREGEAAGLDYFEDRGRLEGGSRDAMLQSAYAGWKHDVAAGKTSLMMAYANTDVTTLSTWARNDRIAAGQVAEAGVVLGNGQTAGRGDWIVTRQNQYDLKYCGGKDFVRNGATWDVLKTRGDGSLKVKSRESGGTLTLPAEYVAEHVELAYASTVHRCQGMTVDTAHPILTDQMSRDALYVAATRAAETTTLYAVTHTEIPADPDHQLDRPKWDPDATAAREVAEQILAKEAENLSATETDQRLTARAGDLHELVARYRTATDMAADHHYADLITRVLSPGHAAEHLADIEANGRGALAGTLAKAEAAGWNPEQILTLAIARGPLDDADSVTAVLIGRINGHMENHTPPPAGAQPTADDLNRYRELLRPHYPDADFSPEAALHPRPVRSPANAAHEAEATRATDRFRAELTEVLGTGLAERVTAERAWPAVIGALRRAEEAGQYSSEALHRAAAQRDFDGLDTIAPNLAWRIERQTRLIELDPTHTGQAWPALAWTVKAWENAGGDPAELINYLAPNRTLTGIALEAGHELTWHQRLQATETTTHPLPWAAAPNSMHHSDAVPAELRDYLDQVADAITARANHLTESAVTERPTWTTAFGEAPTEEAAHDRWRTAILLAAAHRDQLRVETDDPDHPFGPYLESGRSGHYSWWAAASAALTIDNPDAANGSTGLAETAEQQLTIAIAHDTYAALPSTEREAIHDLIATTVGPSWLLIARDPSVAATQSVLAVDLVHALSSRGLLTPELASDLRITAPHLAAEGQSEVLHGGKSFEQQETDMGQTLAQKPVSSITPPRP</sequence>
<evidence type="ECO:0000313" key="3">
    <source>
        <dbReference type="EMBL" id="MBO3732796.1"/>
    </source>
</evidence>
<evidence type="ECO:0000313" key="4">
    <source>
        <dbReference type="Proteomes" id="UP000681341"/>
    </source>
</evidence>
<protein>
    <submittedName>
        <fullName evidence="3">Relaxase domain-containing protein</fullName>
    </submittedName>
</protein>
<dbReference type="Pfam" id="PF08751">
    <property type="entry name" value="TrwC"/>
    <property type="match status" value="1"/>
</dbReference>
<dbReference type="SUPFAM" id="SSF55464">
    <property type="entry name" value="Origin of replication-binding domain, RBD-like"/>
    <property type="match status" value="1"/>
</dbReference>
<organism evidence="3 4">
    <name type="scientific">Glycomyces niveus</name>
    <dbReference type="NCBI Taxonomy" id="2820287"/>
    <lineage>
        <taxon>Bacteria</taxon>
        <taxon>Bacillati</taxon>
        <taxon>Actinomycetota</taxon>
        <taxon>Actinomycetes</taxon>
        <taxon>Glycomycetales</taxon>
        <taxon>Glycomycetaceae</taxon>
        <taxon>Glycomyces</taxon>
    </lineage>
</organism>
<dbReference type="SUPFAM" id="SSF52540">
    <property type="entry name" value="P-loop containing nucleoside triphosphate hydrolases"/>
    <property type="match status" value="2"/>
</dbReference>
<dbReference type="Pfam" id="PF13604">
    <property type="entry name" value="AAA_30"/>
    <property type="match status" value="1"/>
</dbReference>
<dbReference type="Proteomes" id="UP000681341">
    <property type="component" value="Unassembled WGS sequence"/>
</dbReference>
<keyword evidence="4" id="KW-1185">Reference proteome</keyword>
<reference evidence="3 4" key="1">
    <citation type="submission" date="2021-03" db="EMBL/GenBank/DDBJ databases">
        <title>Glycomyces sp. nov., a novel actinomycete isolated from soil.</title>
        <authorList>
            <person name="Yang X."/>
            <person name="Xu X."/>
        </authorList>
    </citation>
    <scope>NUCLEOTIDE SEQUENCE [LARGE SCALE GENOMIC DNA]</scope>
    <source>
        <strain evidence="3 4">NEAU-S30</strain>
    </source>
</reference>
<feature type="domain" description="TrwC relaxase" evidence="2">
    <location>
        <begin position="4"/>
        <end position="325"/>
    </location>
</feature>
<dbReference type="InterPro" id="IPR027417">
    <property type="entry name" value="P-loop_NTPase"/>
</dbReference>
<dbReference type="EMBL" id="JAGFNP010000003">
    <property type="protein sequence ID" value="MBO3732796.1"/>
    <property type="molecule type" value="Genomic_DNA"/>
</dbReference>
<dbReference type="InterPro" id="IPR014862">
    <property type="entry name" value="TrwC"/>
</dbReference>
<proteinExistence type="predicted"/>
<evidence type="ECO:0000256" key="1">
    <source>
        <dbReference type="SAM" id="MobiDB-lite"/>
    </source>
</evidence>
<feature type="region of interest" description="Disordered" evidence="1">
    <location>
        <begin position="1458"/>
        <end position="1489"/>
    </location>
</feature>
<gene>
    <name evidence="3" type="ORF">J5V16_08165</name>
</gene>
<name>A0ABS3U3H5_9ACTN</name>
<dbReference type="Gene3D" id="3.40.50.300">
    <property type="entry name" value="P-loop containing nucleotide triphosphate hydrolases"/>
    <property type="match status" value="2"/>
</dbReference>
<evidence type="ECO:0000259" key="2">
    <source>
        <dbReference type="Pfam" id="PF08751"/>
    </source>
</evidence>
<feature type="compositionally biased region" description="Polar residues" evidence="1">
    <location>
        <begin position="1465"/>
        <end position="1489"/>
    </location>
</feature>
<accession>A0ABS3U3H5</accession>
<comment type="caution">
    <text evidence="3">The sequence shown here is derived from an EMBL/GenBank/DDBJ whole genome shotgun (WGS) entry which is preliminary data.</text>
</comment>
<dbReference type="NCBIfam" id="NF041492">
    <property type="entry name" value="MobF"/>
    <property type="match status" value="1"/>
</dbReference>